<dbReference type="InterPro" id="IPR051839">
    <property type="entry name" value="RD_transcriptional_regulator"/>
</dbReference>
<dbReference type="InterPro" id="IPR002514">
    <property type="entry name" value="Transposase_8"/>
</dbReference>
<dbReference type="GO" id="GO:0004803">
    <property type="term" value="F:transposase activity"/>
    <property type="evidence" value="ECO:0007669"/>
    <property type="project" value="InterPro"/>
</dbReference>
<comment type="caution">
    <text evidence="2">The sequence shown here is derived from an EMBL/GenBank/DDBJ whole genome shotgun (WGS) entry which is preliminary data.</text>
</comment>
<dbReference type="Proteomes" id="UP000019485">
    <property type="component" value="Unassembled WGS sequence"/>
</dbReference>
<evidence type="ECO:0000313" key="3">
    <source>
        <dbReference type="Proteomes" id="UP000019485"/>
    </source>
</evidence>
<keyword evidence="3" id="KW-1185">Reference proteome</keyword>
<dbReference type="RefSeq" id="WP_034260505.1">
    <property type="nucleotide sequence ID" value="NZ_KI632511.1"/>
</dbReference>
<dbReference type="AlphaFoldDB" id="W9DZZ0"/>
<gene>
    <name evidence="2" type="ORF">ActroDRAFT_0201</name>
</gene>
<feature type="coiled-coil region" evidence="1">
    <location>
        <begin position="60"/>
        <end position="87"/>
    </location>
</feature>
<reference evidence="2 3" key="1">
    <citation type="submission" date="2013-08" db="EMBL/GenBank/DDBJ databases">
        <authorList>
            <consortium name="DOE Joint Genome Institute"/>
            <person name="Eisen J."/>
            <person name="Huntemann M."/>
            <person name="Han J."/>
            <person name="Chen A."/>
            <person name="Kyrpides N."/>
            <person name="Mavromatis K."/>
            <person name="Markowitz V."/>
            <person name="Palaniappan K."/>
            <person name="Ivanova N."/>
            <person name="Schaumberg A."/>
            <person name="Pati A."/>
            <person name="Liolios K."/>
            <person name="Nordberg H.P."/>
            <person name="Cantor M.N."/>
            <person name="Hua S.X."/>
            <person name="Woyke T."/>
        </authorList>
    </citation>
    <scope>NUCLEOTIDE SEQUENCE [LARGE SCALE GENOMIC DNA]</scope>
    <source>
        <strain evidence="2 3">DSM 44927</strain>
    </source>
</reference>
<dbReference type="Pfam" id="PF01527">
    <property type="entry name" value="HTH_Tnp_1"/>
    <property type="match status" value="1"/>
</dbReference>
<dbReference type="SUPFAM" id="SSF46689">
    <property type="entry name" value="Homeodomain-like"/>
    <property type="match status" value="1"/>
</dbReference>
<proteinExistence type="predicted"/>
<dbReference type="HOGENOM" id="CLU_027402_33_0_11"/>
<dbReference type="OrthoDB" id="52928at2"/>
<dbReference type="GO" id="GO:0003677">
    <property type="term" value="F:DNA binding"/>
    <property type="evidence" value="ECO:0007669"/>
    <property type="project" value="InterPro"/>
</dbReference>
<evidence type="ECO:0000256" key="1">
    <source>
        <dbReference type="SAM" id="Coils"/>
    </source>
</evidence>
<dbReference type="InterPro" id="IPR009057">
    <property type="entry name" value="Homeodomain-like_sf"/>
</dbReference>
<accession>W9DZZ0</accession>
<sequence length="96" mass="10798">MGAARKKYTAEYKAEAVDLVVNSGRPVAEIARDLGIHEATLGNWVNLAKKNGTVAEKPVTADERARLRELEDENRKLRMERDFLKKAAAWFASQNQ</sequence>
<protein>
    <submittedName>
        <fullName evidence="2">Transposase</fullName>
    </submittedName>
</protein>
<name>W9DZZ0_9ACTN</name>
<dbReference type="PANTHER" id="PTHR33215:SF13">
    <property type="entry name" value="PROTEIN DISTAL ANTENNA"/>
    <property type="match status" value="1"/>
</dbReference>
<keyword evidence="1" id="KW-0175">Coiled coil</keyword>
<dbReference type="EMBL" id="AZAN01000001">
    <property type="protein sequence ID" value="ETA71170.1"/>
    <property type="molecule type" value="Genomic_DNA"/>
</dbReference>
<dbReference type="PANTHER" id="PTHR33215">
    <property type="entry name" value="PROTEIN DISTAL ANTENNA"/>
    <property type="match status" value="1"/>
</dbReference>
<dbReference type="GO" id="GO:0006313">
    <property type="term" value="P:DNA transposition"/>
    <property type="evidence" value="ECO:0007669"/>
    <property type="project" value="InterPro"/>
</dbReference>
<dbReference type="Gene3D" id="1.10.10.60">
    <property type="entry name" value="Homeodomain-like"/>
    <property type="match status" value="1"/>
</dbReference>
<organism evidence="2 3">
    <name type="scientific">Actinospica robiniae DSM 44927</name>
    <dbReference type="NCBI Taxonomy" id="479430"/>
    <lineage>
        <taxon>Bacteria</taxon>
        <taxon>Bacillati</taxon>
        <taxon>Actinomycetota</taxon>
        <taxon>Actinomycetes</taxon>
        <taxon>Catenulisporales</taxon>
        <taxon>Actinospicaceae</taxon>
        <taxon>Actinospica</taxon>
    </lineage>
</organism>
<evidence type="ECO:0000313" key="2">
    <source>
        <dbReference type="EMBL" id="ETA71170.1"/>
    </source>
</evidence>